<dbReference type="OrthoDB" id="6077919at2759"/>
<evidence type="ECO:0000256" key="10">
    <source>
        <dbReference type="ARBA" id="ARBA00023242"/>
    </source>
</evidence>
<evidence type="ECO:0000313" key="14">
    <source>
        <dbReference type="EMBL" id="KAJ6635152.1"/>
    </source>
</evidence>
<dbReference type="FunFam" id="3.30.160.60:FF:000446">
    <property type="entry name" value="Zinc finger protein"/>
    <property type="match status" value="1"/>
</dbReference>
<dbReference type="InterPro" id="IPR002524">
    <property type="entry name" value="Cation_efflux"/>
</dbReference>
<feature type="domain" description="C2H2-type" evidence="13">
    <location>
        <begin position="602"/>
        <end position="629"/>
    </location>
</feature>
<sequence>MLPLTHKDNRSLSYRIKNKLYDWKRLIFSDKNSRNLFLFLLLNLSFAFVELFYGIITNSLGLISDSFHMFFDCTGLLAGLAASVITKWKANDKYSYGYVRAEVIAGFVNSLFLLFVAFFIMSEAVERAIEPPEYVVSHTRMIFEAIGVKQITVQLDYEFHLANKSDNETIENWYNRLKGLADACEYGSYTEAFLLNQFVCGLDIFILEDLFAEQRDLSLEDVFHLVKNYECQNQQPDVKPVLLNIKQEDDQRLSDGEHYLDNTYSDSDGEVYETIKTGKIEPVTSLREQNDETKAEENIHSLVPFMAETILEPTAISSAPKLFECYLCHKTWKTAGNLTYHFISYHTIGKTSKCHLCGKWIRDASNMVRHLNVHFSTKQYQCHICDFSFARSTSLKNHLLSHSQPNQKTFDCSSCSKTFISKQHLKIHKKTHNQPQVSLSEKLDEFAKQSKSKKTEMQSVDIFKCEVCSTILPSAIALSNHEKIHWQTEWLCHLCGRKLMNKRNLIHHYRTHTNEKPFVCSDCGRAFTSKEKLKLHSKTHSGTRAHLCTHCNKTFIQKGHLAKHMKVHFPDARFECTLCTKKFISEEKLKRHIQMHAGVYSLECRYCQKPFKSNSHRTEHERTHTGEKPFHCTICPKSFAQRATLKSHLKWHEKPKVERPDRPKKKKKKVVTNPVANAMDVGLVHQNNLTYLG</sequence>
<keyword evidence="15" id="KW-1185">Reference proteome</keyword>
<evidence type="ECO:0000256" key="5">
    <source>
        <dbReference type="ARBA" id="ARBA00022737"/>
    </source>
</evidence>
<feature type="domain" description="C2H2-type" evidence="13">
    <location>
        <begin position="546"/>
        <end position="573"/>
    </location>
</feature>
<feature type="domain" description="C2H2-type" evidence="13">
    <location>
        <begin position="380"/>
        <end position="407"/>
    </location>
</feature>
<dbReference type="InterPro" id="IPR027469">
    <property type="entry name" value="Cation_efflux_TMD_sf"/>
</dbReference>
<evidence type="ECO:0000256" key="11">
    <source>
        <dbReference type="PROSITE-ProRule" id="PRU00042"/>
    </source>
</evidence>
<accession>A0A9Q0MRV0</accession>
<feature type="domain" description="C2H2-type" evidence="13">
    <location>
        <begin position="490"/>
        <end position="517"/>
    </location>
</feature>
<comment type="subcellular location">
    <subcellularLocation>
        <location evidence="1">Membrane</location>
        <topology evidence="1">Multi-pass membrane protein</topology>
    </subcellularLocation>
</comment>
<evidence type="ECO:0000256" key="4">
    <source>
        <dbReference type="ARBA" id="ARBA00022723"/>
    </source>
</evidence>
<dbReference type="EMBL" id="WJQU01000004">
    <property type="protein sequence ID" value="KAJ6635152.1"/>
    <property type="molecule type" value="Genomic_DNA"/>
</dbReference>
<feature type="transmembrane region" description="Helical" evidence="12">
    <location>
        <begin position="98"/>
        <end position="121"/>
    </location>
</feature>
<evidence type="ECO:0000256" key="7">
    <source>
        <dbReference type="ARBA" id="ARBA00022833"/>
    </source>
</evidence>
<organism evidence="14 15">
    <name type="scientific">Pseudolycoriella hygida</name>
    <dbReference type="NCBI Taxonomy" id="35572"/>
    <lineage>
        <taxon>Eukaryota</taxon>
        <taxon>Metazoa</taxon>
        <taxon>Ecdysozoa</taxon>
        <taxon>Arthropoda</taxon>
        <taxon>Hexapoda</taxon>
        <taxon>Insecta</taxon>
        <taxon>Pterygota</taxon>
        <taxon>Neoptera</taxon>
        <taxon>Endopterygota</taxon>
        <taxon>Diptera</taxon>
        <taxon>Nematocera</taxon>
        <taxon>Sciaroidea</taxon>
        <taxon>Sciaridae</taxon>
        <taxon>Pseudolycoriella</taxon>
    </lineage>
</organism>
<keyword evidence="4" id="KW-0479">Metal-binding</keyword>
<gene>
    <name evidence="14" type="primary">ZNF84_0</name>
    <name evidence="14" type="ORF">Bhyg_13735</name>
</gene>
<dbReference type="FunFam" id="3.30.160.60:FF:002343">
    <property type="entry name" value="Zinc finger protein 33A"/>
    <property type="match status" value="1"/>
</dbReference>
<dbReference type="GO" id="GO:0005634">
    <property type="term" value="C:nucleus"/>
    <property type="evidence" value="ECO:0007669"/>
    <property type="project" value="TreeGrafter"/>
</dbReference>
<feature type="domain" description="C2H2-type" evidence="13">
    <location>
        <begin position="518"/>
        <end position="545"/>
    </location>
</feature>
<dbReference type="GO" id="GO:0001228">
    <property type="term" value="F:DNA-binding transcription activator activity, RNA polymerase II-specific"/>
    <property type="evidence" value="ECO:0007669"/>
    <property type="project" value="TreeGrafter"/>
</dbReference>
<dbReference type="Gene3D" id="3.30.160.60">
    <property type="entry name" value="Classic Zinc Finger"/>
    <property type="match status" value="8"/>
</dbReference>
<proteinExistence type="inferred from homology"/>
<dbReference type="InterPro" id="IPR013087">
    <property type="entry name" value="Znf_C2H2_type"/>
</dbReference>
<dbReference type="PROSITE" id="PS50157">
    <property type="entry name" value="ZINC_FINGER_C2H2_2"/>
    <property type="match status" value="10"/>
</dbReference>
<dbReference type="PANTHER" id="PTHR24393:SF34">
    <property type="entry name" value="PR_SET DOMAIN 13"/>
    <property type="match status" value="1"/>
</dbReference>
<dbReference type="PROSITE" id="PS00028">
    <property type="entry name" value="ZINC_FINGER_C2H2_1"/>
    <property type="match status" value="11"/>
</dbReference>
<dbReference type="PANTHER" id="PTHR24393">
    <property type="entry name" value="ZINC FINGER PROTEIN"/>
    <property type="match status" value="1"/>
</dbReference>
<dbReference type="Gene3D" id="1.20.1510.10">
    <property type="entry name" value="Cation efflux protein transmembrane domain"/>
    <property type="match status" value="1"/>
</dbReference>
<dbReference type="Pfam" id="PF00096">
    <property type="entry name" value="zf-C2H2"/>
    <property type="match status" value="7"/>
</dbReference>
<dbReference type="FunFam" id="3.30.160.60:FF:000624">
    <property type="entry name" value="zinc finger protein 697"/>
    <property type="match status" value="1"/>
</dbReference>
<dbReference type="FunFam" id="3.30.160.60:FF:002711">
    <property type="entry name" value="Zinc finger protein 16"/>
    <property type="match status" value="1"/>
</dbReference>
<feature type="transmembrane region" description="Helical" evidence="12">
    <location>
        <begin position="68"/>
        <end position="86"/>
    </location>
</feature>
<dbReference type="Proteomes" id="UP001151699">
    <property type="component" value="Chromosome C"/>
</dbReference>
<dbReference type="GO" id="GO:0000978">
    <property type="term" value="F:RNA polymerase II cis-regulatory region sequence-specific DNA binding"/>
    <property type="evidence" value="ECO:0007669"/>
    <property type="project" value="TreeGrafter"/>
</dbReference>
<dbReference type="GO" id="GO:0008270">
    <property type="term" value="F:zinc ion binding"/>
    <property type="evidence" value="ECO:0007669"/>
    <property type="project" value="UniProtKB-KW"/>
</dbReference>
<keyword evidence="3 12" id="KW-0812">Transmembrane</keyword>
<evidence type="ECO:0000256" key="3">
    <source>
        <dbReference type="ARBA" id="ARBA00022692"/>
    </source>
</evidence>
<feature type="domain" description="C2H2-type" evidence="13">
    <location>
        <begin position="323"/>
        <end position="351"/>
    </location>
</feature>
<dbReference type="SMART" id="SM00355">
    <property type="entry name" value="ZnF_C2H2"/>
    <property type="match status" value="11"/>
</dbReference>
<dbReference type="InterPro" id="IPR058533">
    <property type="entry name" value="Cation_efflux_TM"/>
</dbReference>
<keyword evidence="7" id="KW-0862">Zinc</keyword>
<reference evidence="14" key="1">
    <citation type="submission" date="2022-07" db="EMBL/GenBank/DDBJ databases">
        <authorList>
            <person name="Trinca V."/>
            <person name="Uliana J.V.C."/>
            <person name="Torres T.T."/>
            <person name="Ward R.J."/>
            <person name="Monesi N."/>
        </authorList>
    </citation>
    <scope>NUCLEOTIDE SEQUENCE</scope>
    <source>
        <strain evidence="14">HSMRA1968</strain>
        <tissue evidence="14">Whole embryos</tissue>
    </source>
</reference>
<keyword evidence="9 12" id="KW-0472">Membrane</keyword>
<dbReference type="GO" id="GO:0008324">
    <property type="term" value="F:monoatomic cation transmembrane transporter activity"/>
    <property type="evidence" value="ECO:0007669"/>
    <property type="project" value="InterPro"/>
</dbReference>
<evidence type="ECO:0000256" key="12">
    <source>
        <dbReference type="SAM" id="Phobius"/>
    </source>
</evidence>
<feature type="transmembrane region" description="Helical" evidence="12">
    <location>
        <begin position="36"/>
        <end position="56"/>
    </location>
</feature>
<protein>
    <submittedName>
        <fullName evidence="14">Zinc finger protein</fullName>
    </submittedName>
</protein>
<comment type="caution">
    <text evidence="14">The sequence shown here is derived from an EMBL/GenBank/DDBJ whole genome shotgun (WGS) entry which is preliminary data.</text>
</comment>
<evidence type="ECO:0000256" key="9">
    <source>
        <dbReference type="ARBA" id="ARBA00023136"/>
    </source>
</evidence>
<feature type="domain" description="C2H2-type" evidence="13">
    <location>
        <begin position="352"/>
        <end position="379"/>
    </location>
</feature>
<evidence type="ECO:0000256" key="2">
    <source>
        <dbReference type="ARBA" id="ARBA00008873"/>
    </source>
</evidence>
<evidence type="ECO:0000256" key="6">
    <source>
        <dbReference type="ARBA" id="ARBA00022771"/>
    </source>
</evidence>
<keyword evidence="10" id="KW-0539">Nucleus</keyword>
<comment type="similarity">
    <text evidence="2">Belongs to the cation diffusion facilitator (CDF) transporter (TC 2.A.4) family. SLC30A subfamily.</text>
</comment>
<dbReference type="InterPro" id="IPR036236">
    <property type="entry name" value="Znf_C2H2_sf"/>
</dbReference>
<evidence type="ECO:0000313" key="15">
    <source>
        <dbReference type="Proteomes" id="UP001151699"/>
    </source>
</evidence>
<dbReference type="NCBIfam" id="TIGR01297">
    <property type="entry name" value="CDF"/>
    <property type="match status" value="1"/>
</dbReference>
<keyword evidence="6 11" id="KW-0863">Zinc-finger</keyword>
<dbReference type="Pfam" id="PF01545">
    <property type="entry name" value="Cation_efflux"/>
    <property type="match status" value="1"/>
</dbReference>
<keyword evidence="5" id="KW-0677">Repeat</keyword>
<feature type="domain" description="C2H2-type" evidence="13">
    <location>
        <begin position="574"/>
        <end position="601"/>
    </location>
</feature>
<feature type="domain" description="C2H2-type" evidence="13">
    <location>
        <begin position="630"/>
        <end position="657"/>
    </location>
</feature>
<evidence type="ECO:0000259" key="13">
    <source>
        <dbReference type="PROSITE" id="PS50157"/>
    </source>
</evidence>
<dbReference type="SUPFAM" id="SSF161111">
    <property type="entry name" value="Cation efflux protein transmembrane domain-like"/>
    <property type="match status" value="1"/>
</dbReference>
<feature type="domain" description="C2H2-type" evidence="13">
    <location>
        <begin position="410"/>
        <end position="437"/>
    </location>
</feature>
<evidence type="ECO:0000256" key="1">
    <source>
        <dbReference type="ARBA" id="ARBA00004141"/>
    </source>
</evidence>
<dbReference type="SUPFAM" id="SSF57667">
    <property type="entry name" value="beta-beta-alpha zinc fingers"/>
    <property type="match status" value="6"/>
</dbReference>
<dbReference type="AlphaFoldDB" id="A0A9Q0MRV0"/>
<evidence type="ECO:0000256" key="8">
    <source>
        <dbReference type="ARBA" id="ARBA00022989"/>
    </source>
</evidence>
<dbReference type="GO" id="GO:0016020">
    <property type="term" value="C:membrane"/>
    <property type="evidence" value="ECO:0007669"/>
    <property type="project" value="UniProtKB-SubCell"/>
</dbReference>
<name>A0A9Q0MRV0_9DIPT</name>
<keyword evidence="8 12" id="KW-1133">Transmembrane helix</keyword>